<dbReference type="STRING" id="694427.Palpr_0375"/>
<dbReference type="Proteomes" id="UP000008718">
    <property type="component" value="Chromosome"/>
</dbReference>
<evidence type="ECO:0000313" key="4">
    <source>
        <dbReference type="Proteomes" id="UP000008718"/>
    </source>
</evidence>
<dbReference type="Pfam" id="PF01476">
    <property type="entry name" value="LysM"/>
    <property type="match status" value="3"/>
</dbReference>
<proteinExistence type="predicted"/>
<dbReference type="InterPro" id="IPR018392">
    <property type="entry name" value="LysM"/>
</dbReference>
<keyword evidence="4" id="KW-1185">Reference proteome</keyword>
<reference key="1">
    <citation type="submission" date="2010-11" db="EMBL/GenBank/DDBJ databases">
        <title>The complete genome of Paludibacter propionicigenes DSM 17365.</title>
        <authorList>
            <consortium name="US DOE Joint Genome Institute (JGI-PGF)"/>
            <person name="Lucas S."/>
            <person name="Copeland A."/>
            <person name="Lapidus A."/>
            <person name="Bruce D."/>
            <person name="Goodwin L."/>
            <person name="Pitluck S."/>
            <person name="Kyrpides N."/>
            <person name="Mavromatis K."/>
            <person name="Ivanova N."/>
            <person name="Munk A.C."/>
            <person name="Brettin T."/>
            <person name="Detter J.C."/>
            <person name="Han C."/>
            <person name="Tapia R."/>
            <person name="Land M."/>
            <person name="Hauser L."/>
            <person name="Markowitz V."/>
            <person name="Cheng J.-F."/>
            <person name="Hugenholtz P."/>
            <person name="Woyke T."/>
            <person name="Wu D."/>
            <person name="Gronow S."/>
            <person name="Wellnitz S."/>
            <person name="Brambilla E."/>
            <person name="Klenk H.-P."/>
            <person name="Eisen J.A."/>
        </authorList>
    </citation>
    <scope>NUCLEOTIDE SEQUENCE</scope>
    <source>
        <strain>WB4</strain>
    </source>
</reference>
<dbReference type="EMBL" id="CP002345">
    <property type="protein sequence ID" value="ADQ78536.1"/>
    <property type="molecule type" value="Genomic_DNA"/>
</dbReference>
<dbReference type="GO" id="GO:0008932">
    <property type="term" value="F:lytic endotransglycosylase activity"/>
    <property type="evidence" value="ECO:0007669"/>
    <property type="project" value="TreeGrafter"/>
</dbReference>
<dbReference type="SUPFAM" id="SSF54106">
    <property type="entry name" value="LysM domain"/>
    <property type="match status" value="3"/>
</dbReference>
<dbReference type="RefSeq" id="WP_013443905.1">
    <property type="nucleotide sequence ID" value="NC_014734.1"/>
</dbReference>
<dbReference type="CDD" id="cd00118">
    <property type="entry name" value="LysM"/>
    <property type="match status" value="3"/>
</dbReference>
<sequence length="611" mass="67984">MKKQLANYILAGFLILTFSLAGQNHNYPTKKVNGIEYYVYTVQVSEGLFAVARKFDTTPDEVSKANPYIKNGLKAGQEILVPITNKSAKNIKPETPAKATLQFTQHKVEKKQTVFAICQKYNISQEELIKYNPEIEKGFKEGLILRIPVARKDTKPAVKETAPTVAAAPAVAKPISTPAAATSKSPQFTTHTVKQDETLFSICKRYNVEIKDVVKANPGSEIKIAVGTDLKIPLKSDSPKVKELKNETAKAESKAVVEKQVAPKVIEKKMIRIAFLLPFMLDQATKEAKFDRFINFYSGALLAIEQAKDKGISFEIYTFDTDNSDEKLSEALASPELKSVDLLIGPAFTNHVPMVSNFAKENKINTLIPFTGKVSDIDENPYLFQFNPGTDTELSYLMELLSGKYKNTHIVFAEIQGVNPLDDGKLKADALRKELTKGRKTFSTIELSGSSNGDFAGVLKKGEKNLIVFNTDKFQSVSSYINSLSLYAPNFDVTVLGQYSWRNQAEKTPKSIYLSPFISTMNIGLIGEFNKKFDQYYGKDLTNESPRYDVLGYDLTNYFITLISKYGSKFGTKISSTSSITGIQSQPLFERNAPDAGFINQRVYLGEDKAR</sequence>
<dbReference type="Gene3D" id="3.40.50.2300">
    <property type="match status" value="2"/>
</dbReference>
<organism evidence="3 4">
    <name type="scientific">Paludibacter propionicigenes (strain DSM 17365 / JCM 13257 / WB4)</name>
    <dbReference type="NCBI Taxonomy" id="694427"/>
    <lineage>
        <taxon>Bacteria</taxon>
        <taxon>Pseudomonadati</taxon>
        <taxon>Bacteroidota</taxon>
        <taxon>Bacteroidia</taxon>
        <taxon>Bacteroidales</taxon>
        <taxon>Paludibacteraceae</taxon>
        <taxon>Paludibacter</taxon>
    </lineage>
</organism>
<dbReference type="eggNOG" id="COG0683">
    <property type="taxonomic scope" value="Bacteria"/>
</dbReference>
<dbReference type="PROSITE" id="PS51782">
    <property type="entry name" value="LYSM"/>
    <property type="match status" value="2"/>
</dbReference>
<dbReference type="PANTHER" id="PTHR33734">
    <property type="entry name" value="LYSM DOMAIN-CONTAINING GPI-ANCHORED PROTEIN 2"/>
    <property type="match status" value="1"/>
</dbReference>
<gene>
    <name evidence="3" type="ordered locus">Palpr_0375</name>
</gene>
<dbReference type="SMART" id="SM00257">
    <property type="entry name" value="LysM"/>
    <property type="match status" value="3"/>
</dbReference>
<dbReference type="PANTHER" id="PTHR33734:SF22">
    <property type="entry name" value="MEMBRANE-BOUND LYTIC MUREIN TRANSGLYCOSYLASE D"/>
    <property type="match status" value="1"/>
</dbReference>
<dbReference type="InterPro" id="IPR036779">
    <property type="entry name" value="LysM_dom_sf"/>
</dbReference>
<dbReference type="Gene3D" id="3.10.350.10">
    <property type="entry name" value="LysM domain"/>
    <property type="match status" value="3"/>
</dbReference>
<accession>E4T1E2</accession>
<dbReference type="AlphaFoldDB" id="E4T1E2"/>
<dbReference type="eggNOG" id="COG1388">
    <property type="taxonomic scope" value="Bacteria"/>
</dbReference>
<feature type="domain" description="LysM" evidence="2">
    <location>
        <begin position="38"/>
        <end position="81"/>
    </location>
</feature>
<feature type="signal peptide" evidence="1">
    <location>
        <begin position="1"/>
        <end position="21"/>
    </location>
</feature>
<name>E4T1E2_PALPW</name>
<protein>
    <submittedName>
        <fullName evidence="3">Peptidoglycan-binding lysin domain</fullName>
    </submittedName>
</protein>
<evidence type="ECO:0000259" key="2">
    <source>
        <dbReference type="PROSITE" id="PS51782"/>
    </source>
</evidence>
<dbReference type="InterPro" id="IPR028082">
    <property type="entry name" value="Peripla_BP_I"/>
</dbReference>
<feature type="chain" id="PRO_5003186763" evidence="1">
    <location>
        <begin position="22"/>
        <end position="611"/>
    </location>
</feature>
<dbReference type="OrthoDB" id="2149800at2"/>
<keyword evidence="1" id="KW-0732">Signal</keyword>
<reference evidence="3 4" key="2">
    <citation type="journal article" date="2011" name="Stand. Genomic Sci.">
        <title>Complete genome sequence of Paludibacter propionicigenes type strain (WB4).</title>
        <authorList>
            <person name="Gronow S."/>
            <person name="Munk C."/>
            <person name="Lapidus A."/>
            <person name="Nolan M."/>
            <person name="Lucas S."/>
            <person name="Hammon N."/>
            <person name="Deshpande S."/>
            <person name="Cheng J.F."/>
            <person name="Tapia R."/>
            <person name="Han C."/>
            <person name="Goodwin L."/>
            <person name="Pitluck S."/>
            <person name="Liolios K."/>
            <person name="Ivanova N."/>
            <person name="Mavromatis K."/>
            <person name="Mikhailova N."/>
            <person name="Pati A."/>
            <person name="Chen A."/>
            <person name="Palaniappan K."/>
            <person name="Land M."/>
            <person name="Hauser L."/>
            <person name="Chang Y.J."/>
            <person name="Jeffries C.D."/>
            <person name="Brambilla E."/>
            <person name="Rohde M."/>
            <person name="Goker M."/>
            <person name="Detter J.C."/>
            <person name="Woyke T."/>
            <person name="Bristow J."/>
            <person name="Eisen J.A."/>
            <person name="Markowitz V."/>
            <person name="Hugenholtz P."/>
            <person name="Kyrpides N.C."/>
            <person name="Klenk H.P."/>
        </authorList>
    </citation>
    <scope>NUCLEOTIDE SEQUENCE [LARGE SCALE GENOMIC DNA]</scope>
    <source>
        <strain evidence="4">DSM 17365 / JCM 13257 / WB4</strain>
    </source>
</reference>
<feature type="domain" description="LysM" evidence="2">
    <location>
        <begin position="189"/>
        <end position="232"/>
    </location>
</feature>
<dbReference type="KEGG" id="ppn:Palpr_0375"/>
<evidence type="ECO:0000313" key="3">
    <source>
        <dbReference type="EMBL" id="ADQ78536.1"/>
    </source>
</evidence>
<evidence type="ECO:0000256" key="1">
    <source>
        <dbReference type="SAM" id="SignalP"/>
    </source>
</evidence>
<dbReference type="HOGENOM" id="CLU_028261_0_1_10"/>
<dbReference type="SUPFAM" id="SSF53822">
    <property type="entry name" value="Periplasmic binding protein-like I"/>
    <property type="match status" value="1"/>
</dbReference>